<evidence type="ECO:0000313" key="11">
    <source>
        <dbReference type="EMBL" id="EMA59447.1"/>
    </source>
</evidence>
<keyword evidence="5" id="KW-0418">Kinase</keyword>
<dbReference type="InterPro" id="IPR052162">
    <property type="entry name" value="Sensor_kinase/Photoreceptor"/>
</dbReference>
<dbReference type="PATRIC" id="fig|1230456.3.peg.2879"/>
<dbReference type="Pfam" id="PF02518">
    <property type="entry name" value="HATPase_c"/>
    <property type="match status" value="1"/>
</dbReference>
<evidence type="ECO:0000259" key="9">
    <source>
        <dbReference type="PROSITE" id="PS50112"/>
    </source>
</evidence>
<evidence type="ECO:0000259" key="7">
    <source>
        <dbReference type="PROSITE" id="PS50109"/>
    </source>
</evidence>
<dbReference type="InterPro" id="IPR036097">
    <property type="entry name" value="HisK_dim/P_sf"/>
</dbReference>
<dbReference type="STRING" id="1230456.C468_14447"/>
<dbReference type="RefSeq" id="WP_008849553.1">
    <property type="nucleotide sequence ID" value="NZ_AOJH01000086.1"/>
</dbReference>
<dbReference type="CDD" id="cd00082">
    <property type="entry name" value="HisKA"/>
    <property type="match status" value="1"/>
</dbReference>
<keyword evidence="12" id="KW-1185">Reference proteome</keyword>
<name>M0NND4_9EURY</name>
<dbReference type="Gene3D" id="1.10.287.130">
    <property type="match status" value="1"/>
</dbReference>
<gene>
    <name evidence="11" type="ORF">C468_14447</name>
</gene>
<dbReference type="GO" id="GO:0000155">
    <property type="term" value="F:phosphorelay sensor kinase activity"/>
    <property type="evidence" value="ECO:0007669"/>
    <property type="project" value="InterPro"/>
</dbReference>
<feature type="domain" description="Response regulatory" evidence="8">
    <location>
        <begin position="23"/>
        <end position="141"/>
    </location>
</feature>
<dbReference type="SUPFAM" id="SSF55874">
    <property type="entry name" value="ATPase domain of HSP90 chaperone/DNA topoisomerase II/histidine kinase"/>
    <property type="match status" value="1"/>
</dbReference>
<dbReference type="Pfam" id="PF00072">
    <property type="entry name" value="Response_reg"/>
    <property type="match status" value="1"/>
</dbReference>
<dbReference type="InterPro" id="IPR000014">
    <property type="entry name" value="PAS"/>
</dbReference>
<evidence type="ECO:0000256" key="5">
    <source>
        <dbReference type="ARBA" id="ARBA00022777"/>
    </source>
</evidence>
<dbReference type="InterPro" id="IPR003594">
    <property type="entry name" value="HATPase_dom"/>
</dbReference>
<keyword evidence="3 6" id="KW-0597">Phosphoprotein</keyword>
<dbReference type="SUPFAM" id="SSF47384">
    <property type="entry name" value="Homodimeric domain of signal transducing histidine kinase"/>
    <property type="match status" value="1"/>
</dbReference>
<evidence type="ECO:0000256" key="6">
    <source>
        <dbReference type="PROSITE-ProRule" id="PRU00169"/>
    </source>
</evidence>
<dbReference type="PROSITE" id="PS50113">
    <property type="entry name" value="PAC"/>
    <property type="match status" value="2"/>
</dbReference>
<dbReference type="InterPro" id="IPR001789">
    <property type="entry name" value="Sig_transdc_resp-reg_receiver"/>
</dbReference>
<dbReference type="SMART" id="SM00448">
    <property type="entry name" value="REC"/>
    <property type="match status" value="1"/>
</dbReference>
<dbReference type="EMBL" id="AOJH01000086">
    <property type="protein sequence ID" value="EMA59447.1"/>
    <property type="molecule type" value="Genomic_DNA"/>
</dbReference>
<dbReference type="NCBIfam" id="TIGR00229">
    <property type="entry name" value="sensory_box"/>
    <property type="match status" value="3"/>
</dbReference>
<reference evidence="11 12" key="1">
    <citation type="journal article" date="2014" name="PLoS Genet.">
        <title>Phylogenetically driven sequencing of extremely halophilic archaea reveals strategies for static and dynamic osmo-response.</title>
        <authorList>
            <person name="Becker E.A."/>
            <person name="Seitzer P.M."/>
            <person name="Tritt A."/>
            <person name="Larsen D."/>
            <person name="Krusor M."/>
            <person name="Yao A.I."/>
            <person name="Wu D."/>
            <person name="Madern D."/>
            <person name="Eisen J.A."/>
            <person name="Darling A.E."/>
            <person name="Facciotti M.T."/>
        </authorList>
    </citation>
    <scope>NUCLEOTIDE SEQUENCE [LARGE SCALE GENOMIC DNA]</scope>
    <source>
        <strain evidence="11 12">JCM 14978</strain>
    </source>
</reference>
<comment type="catalytic activity">
    <reaction evidence="1">
        <text>ATP + protein L-histidine = ADP + protein N-phospho-L-histidine.</text>
        <dbReference type="EC" id="2.7.13.3"/>
    </reaction>
</comment>
<feature type="domain" description="PAS" evidence="9">
    <location>
        <begin position="397"/>
        <end position="454"/>
    </location>
</feature>
<dbReference type="InterPro" id="IPR001610">
    <property type="entry name" value="PAC"/>
</dbReference>
<dbReference type="InterPro" id="IPR003661">
    <property type="entry name" value="HisK_dim/P_dom"/>
</dbReference>
<dbReference type="SUPFAM" id="SSF55785">
    <property type="entry name" value="PYP-like sensor domain (PAS domain)"/>
    <property type="match status" value="3"/>
</dbReference>
<dbReference type="SMART" id="SM00091">
    <property type="entry name" value="PAS"/>
    <property type="match status" value="3"/>
</dbReference>
<evidence type="ECO:0000313" key="12">
    <source>
        <dbReference type="Proteomes" id="UP000011546"/>
    </source>
</evidence>
<dbReference type="PROSITE" id="PS50112">
    <property type="entry name" value="PAS"/>
    <property type="match status" value="3"/>
</dbReference>
<feature type="domain" description="PAS" evidence="9">
    <location>
        <begin position="149"/>
        <end position="223"/>
    </location>
</feature>
<feature type="domain" description="PAC" evidence="10">
    <location>
        <begin position="344"/>
        <end position="396"/>
    </location>
</feature>
<dbReference type="Pfam" id="PF00512">
    <property type="entry name" value="HisKA"/>
    <property type="match status" value="1"/>
</dbReference>
<dbReference type="InterPro" id="IPR036890">
    <property type="entry name" value="HATPase_C_sf"/>
</dbReference>
<dbReference type="CDD" id="cd00156">
    <property type="entry name" value="REC"/>
    <property type="match status" value="1"/>
</dbReference>
<feature type="domain" description="PAC" evidence="10">
    <location>
        <begin position="469"/>
        <end position="519"/>
    </location>
</feature>
<feature type="domain" description="Histidine kinase" evidence="7">
    <location>
        <begin position="530"/>
        <end position="720"/>
    </location>
</feature>
<dbReference type="CDD" id="cd00130">
    <property type="entry name" value="PAS"/>
    <property type="match status" value="3"/>
</dbReference>
<accession>M0NND4</accession>
<dbReference type="Gene3D" id="3.30.565.10">
    <property type="entry name" value="Histidine kinase-like ATPase, C-terminal domain"/>
    <property type="match status" value="1"/>
</dbReference>
<sequence length="720" mass="79382">MHGDDDGNVRSGSTVLPKSKSTEILHVDDDLGFADLVSTFLERERDAFRVRTETDPRDVLDALDEEGSTIDCVVSDYDMPGLDGLELLARVRDARPDLPFILFTGKGSEEIASEAITAGVTDYLQKAGGTEQYGVLANRVQNAVEGYWAERYMNRGLEAIETARDGISILGDDGRIEYANTAYAEILGYDRDALVGRHWEMLYEDEDVEHVYDVVLPEARGGGWRGTTSFVRADGETVEVEHALSYTDDDSLICTLTASGATAPSGSTAAAKLRAMDEAPIGITLADPEQEDNPIVYANDEFTALTGYERPEVLGRNCRFLQGEGTDDEQVAALREAIDDREPVAVELRNYRKDGTEFWNRVRVAPMFDADGDLDLFVGFQDDVTERKRYEQRLESSSARLEALFEHSPDMFAVHDIDGTIRDVNRRLCEELGYAESELLGRKVWEIDPTADPDRASSFWETLPPNTPYRFETEFERKDGSAFPIEVHLIRLDLDGEDRFVAMDRDVSDQKRRERALVQQNERLDRFTSVVSHDLRSPLRVAEGNLELLSEECESDRVDVIGDALARMDALIEDLLAFAQAGEAAMDLEAVSVPDLARSSWESLPTENATLAVETGRTVEADRDQLRQLVSNLLQNAVAHGGPDVTVTVGDTDGGFYVADDGAGLPESNRADVFEAGFTTAPDGTGFGLGIVSEIVDRHGWAITATNGPDGGARFEIATE</sequence>
<feature type="modified residue" description="4-aspartylphosphate" evidence="6">
    <location>
        <position position="76"/>
    </location>
</feature>
<evidence type="ECO:0000256" key="1">
    <source>
        <dbReference type="ARBA" id="ARBA00000085"/>
    </source>
</evidence>
<evidence type="ECO:0000256" key="3">
    <source>
        <dbReference type="ARBA" id="ARBA00022553"/>
    </source>
</evidence>
<comment type="caution">
    <text evidence="11">The sequence shown here is derived from an EMBL/GenBank/DDBJ whole genome shotgun (WGS) entry which is preliminary data.</text>
</comment>
<dbReference type="Pfam" id="PF13426">
    <property type="entry name" value="PAS_9"/>
    <property type="match status" value="3"/>
</dbReference>
<dbReference type="InterPro" id="IPR035965">
    <property type="entry name" value="PAS-like_dom_sf"/>
</dbReference>
<evidence type="ECO:0000259" key="8">
    <source>
        <dbReference type="PROSITE" id="PS50110"/>
    </source>
</evidence>
<protein>
    <recommendedName>
        <fullName evidence="2">histidine kinase</fullName>
        <ecNumber evidence="2">2.7.13.3</ecNumber>
    </recommendedName>
</protein>
<dbReference type="InterPro" id="IPR011006">
    <property type="entry name" value="CheY-like_superfamily"/>
</dbReference>
<evidence type="ECO:0000256" key="4">
    <source>
        <dbReference type="ARBA" id="ARBA00022679"/>
    </source>
</evidence>
<dbReference type="PROSITE" id="PS50110">
    <property type="entry name" value="RESPONSE_REGULATORY"/>
    <property type="match status" value="1"/>
</dbReference>
<proteinExistence type="predicted"/>
<organism evidence="11 12">
    <name type="scientific">Halorubrum kocurii JCM 14978</name>
    <dbReference type="NCBI Taxonomy" id="1230456"/>
    <lineage>
        <taxon>Archaea</taxon>
        <taxon>Methanobacteriati</taxon>
        <taxon>Methanobacteriota</taxon>
        <taxon>Stenosarchaea group</taxon>
        <taxon>Halobacteria</taxon>
        <taxon>Halobacteriales</taxon>
        <taxon>Haloferacaceae</taxon>
        <taxon>Halorubrum</taxon>
    </lineage>
</organism>
<dbReference type="EC" id="2.7.13.3" evidence="2"/>
<dbReference type="SMART" id="SM00086">
    <property type="entry name" value="PAC"/>
    <property type="match status" value="2"/>
</dbReference>
<dbReference type="SMART" id="SM00387">
    <property type="entry name" value="HATPase_c"/>
    <property type="match status" value="1"/>
</dbReference>
<evidence type="ECO:0000259" key="10">
    <source>
        <dbReference type="PROSITE" id="PS50113"/>
    </source>
</evidence>
<feature type="domain" description="PAS" evidence="9">
    <location>
        <begin position="268"/>
        <end position="341"/>
    </location>
</feature>
<dbReference type="SMART" id="SM00388">
    <property type="entry name" value="HisKA"/>
    <property type="match status" value="1"/>
</dbReference>
<evidence type="ECO:0000256" key="2">
    <source>
        <dbReference type="ARBA" id="ARBA00012438"/>
    </source>
</evidence>
<dbReference type="SUPFAM" id="SSF52172">
    <property type="entry name" value="CheY-like"/>
    <property type="match status" value="1"/>
</dbReference>
<keyword evidence="4" id="KW-0808">Transferase</keyword>
<dbReference type="OrthoDB" id="8127at2157"/>
<dbReference type="InterPro" id="IPR005467">
    <property type="entry name" value="His_kinase_dom"/>
</dbReference>
<dbReference type="Proteomes" id="UP000011546">
    <property type="component" value="Unassembled WGS sequence"/>
</dbReference>
<dbReference type="PROSITE" id="PS50109">
    <property type="entry name" value="HIS_KIN"/>
    <property type="match status" value="1"/>
</dbReference>
<dbReference type="Gene3D" id="3.40.50.2300">
    <property type="match status" value="1"/>
</dbReference>
<dbReference type="PANTHER" id="PTHR43304">
    <property type="entry name" value="PHYTOCHROME-LIKE PROTEIN CPH1"/>
    <property type="match status" value="1"/>
</dbReference>
<dbReference type="Gene3D" id="3.30.450.20">
    <property type="entry name" value="PAS domain"/>
    <property type="match status" value="3"/>
</dbReference>
<dbReference type="AlphaFoldDB" id="M0NND4"/>
<dbReference type="PANTHER" id="PTHR43304:SF1">
    <property type="entry name" value="PAC DOMAIN-CONTAINING PROTEIN"/>
    <property type="match status" value="1"/>
</dbReference>
<dbReference type="InterPro" id="IPR000700">
    <property type="entry name" value="PAS-assoc_C"/>
</dbReference>